<dbReference type="AlphaFoldDB" id="A0A365P042"/>
<reference evidence="1 2" key="1">
    <citation type="submission" date="2018-06" db="EMBL/GenBank/DDBJ databases">
        <title>Flavobacterium tibetense sp. nov., isolated from a wetland YonghuCo on Tibetan Plateau.</title>
        <authorList>
            <person name="Xing P."/>
            <person name="Phurbu D."/>
            <person name="Lu H."/>
        </authorList>
    </citation>
    <scope>NUCLEOTIDE SEQUENCE [LARGE SCALE GENOMIC DNA]</scope>
    <source>
        <strain evidence="1 2">YH5</strain>
    </source>
</reference>
<comment type="caution">
    <text evidence="1">The sequence shown here is derived from an EMBL/GenBank/DDBJ whole genome shotgun (WGS) entry which is preliminary data.</text>
</comment>
<sequence>MLDFEGIKFKNYILKNLDLEKKKIKINYYQYFNNIEVIKGELKNSHLIISNQATQNDSTYNIKLFIKSLSLNNIKVQFFTDYQNTKSKTEPISFTKFENKPSKIDFGNKEFENFSSKQNIYFRILIGYIAGRDSNEFDIIQSFMSFKKFEPFNHTFDEDWNYFVFEFEIE</sequence>
<keyword evidence="2" id="KW-1185">Reference proteome</keyword>
<proteinExistence type="predicted"/>
<dbReference type="EMBL" id="QLST01000012">
    <property type="protein sequence ID" value="RBA27822.1"/>
    <property type="molecule type" value="Genomic_DNA"/>
</dbReference>
<dbReference type="Proteomes" id="UP000253319">
    <property type="component" value="Unassembled WGS sequence"/>
</dbReference>
<gene>
    <name evidence="1" type="ORF">DPN68_10040</name>
</gene>
<accession>A0A365P042</accession>
<evidence type="ECO:0000313" key="2">
    <source>
        <dbReference type="Proteomes" id="UP000253319"/>
    </source>
</evidence>
<protein>
    <submittedName>
        <fullName evidence="1">Uncharacterized protein</fullName>
    </submittedName>
</protein>
<name>A0A365P042_9FLAO</name>
<evidence type="ECO:0000313" key="1">
    <source>
        <dbReference type="EMBL" id="RBA27822.1"/>
    </source>
</evidence>
<organism evidence="1 2">
    <name type="scientific">Flavobacterium tibetense</name>
    <dbReference type="NCBI Taxonomy" id="2233533"/>
    <lineage>
        <taxon>Bacteria</taxon>
        <taxon>Pseudomonadati</taxon>
        <taxon>Bacteroidota</taxon>
        <taxon>Flavobacteriia</taxon>
        <taxon>Flavobacteriales</taxon>
        <taxon>Flavobacteriaceae</taxon>
        <taxon>Flavobacterium</taxon>
    </lineage>
</organism>